<protein>
    <recommendedName>
        <fullName evidence="5">Trans-aconitate 2-methyltransferase</fullName>
        <ecNumber evidence="5">2.1.1.144</ecNumber>
    </recommendedName>
</protein>
<comment type="similarity">
    <text evidence="5">Belongs to the methyltransferase superfamily. Tam family.</text>
</comment>
<dbReference type="Gene3D" id="1.10.150.290">
    <property type="entry name" value="S-adenosyl-L-methionine-dependent methyltransferases"/>
    <property type="match status" value="1"/>
</dbReference>
<evidence type="ECO:0000313" key="8">
    <source>
        <dbReference type="Proteomes" id="UP000184471"/>
    </source>
</evidence>
<dbReference type="PANTHER" id="PTHR43861:SF1">
    <property type="entry name" value="TRANS-ACONITATE 2-METHYLTRANSFERASE"/>
    <property type="match status" value="1"/>
</dbReference>
<evidence type="ECO:0000313" key="7">
    <source>
        <dbReference type="EMBL" id="SHF67895.1"/>
    </source>
</evidence>
<dbReference type="SUPFAM" id="SSF53335">
    <property type="entry name" value="S-adenosyl-L-methionine-dependent methyltransferases"/>
    <property type="match status" value="1"/>
</dbReference>
<dbReference type="AlphaFoldDB" id="A0A1M5DLW9"/>
<evidence type="ECO:0000256" key="3">
    <source>
        <dbReference type="ARBA" id="ARBA00022679"/>
    </source>
</evidence>
<evidence type="ECO:0000256" key="4">
    <source>
        <dbReference type="ARBA" id="ARBA00022691"/>
    </source>
</evidence>
<dbReference type="NCBIfam" id="NF010703">
    <property type="entry name" value="PRK14103.1"/>
    <property type="match status" value="1"/>
</dbReference>
<dbReference type="GO" id="GO:0032259">
    <property type="term" value="P:methylation"/>
    <property type="evidence" value="ECO:0007669"/>
    <property type="project" value="UniProtKB-KW"/>
</dbReference>
<dbReference type="EMBL" id="FQVX01000001">
    <property type="protein sequence ID" value="SHF67895.1"/>
    <property type="molecule type" value="Genomic_DNA"/>
</dbReference>
<keyword evidence="3 5" id="KW-0808">Transferase</keyword>
<feature type="domain" description="Methyltransferase" evidence="6">
    <location>
        <begin position="39"/>
        <end position="130"/>
    </location>
</feature>
<keyword evidence="2 5" id="KW-0489">Methyltransferase</keyword>
<comment type="subcellular location">
    <subcellularLocation>
        <location evidence="5">Cytoplasm</location>
    </subcellularLocation>
</comment>
<gene>
    <name evidence="5" type="primary">tam</name>
    <name evidence="7" type="ORF">SAMN05444351_0439</name>
</gene>
<evidence type="ECO:0000256" key="1">
    <source>
        <dbReference type="ARBA" id="ARBA00022490"/>
    </source>
</evidence>
<keyword evidence="1 5" id="KW-0963">Cytoplasm</keyword>
<comment type="function">
    <text evidence="5">Catalyzes the S-adenosylmethionine monomethyl esterification of trans-aconitate.</text>
</comment>
<proteinExistence type="inferred from homology"/>
<dbReference type="GO" id="GO:0005737">
    <property type="term" value="C:cytoplasm"/>
    <property type="evidence" value="ECO:0007669"/>
    <property type="project" value="UniProtKB-SubCell"/>
</dbReference>
<keyword evidence="8" id="KW-1185">Reference proteome</keyword>
<accession>A0A1M5DLW9</accession>
<dbReference type="InterPro" id="IPR029063">
    <property type="entry name" value="SAM-dependent_MTases_sf"/>
</dbReference>
<name>A0A1M5DLW9_9ACTN</name>
<dbReference type="Gene3D" id="3.40.50.150">
    <property type="entry name" value="Vaccinia Virus protein VP39"/>
    <property type="match status" value="1"/>
</dbReference>
<dbReference type="InterPro" id="IPR023506">
    <property type="entry name" value="Trans-aconitate_MeTrfase"/>
</dbReference>
<evidence type="ECO:0000256" key="2">
    <source>
        <dbReference type="ARBA" id="ARBA00022603"/>
    </source>
</evidence>
<dbReference type="InterPro" id="IPR023149">
    <property type="entry name" value="Trans_acon_MeTrfase_C"/>
</dbReference>
<dbReference type="CDD" id="cd02440">
    <property type="entry name" value="AdoMet_MTases"/>
    <property type="match status" value="1"/>
</dbReference>
<dbReference type="InterPro" id="IPR041698">
    <property type="entry name" value="Methyltransf_25"/>
</dbReference>
<organism evidence="7 8">
    <name type="scientific">Geodermatophilus nigrescens</name>
    <dbReference type="NCBI Taxonomy" id="1070870"/>
    <lineage>
        <taxon>Bacteria</taxon>
        <taxon>Bacillati</taxon>
        <taxon>Actinomycetota</taxon>
        <taxon>Actinomycetes</taxon>
        <taxon>Geodermatophilales</taxon>
        <taxon>Geodermatophilaceae</taxon>
        <taxon>Geodermatophilus</taxon>
    </lineage>
</organism>
<keyword evidence="4 5" id="KW-0949">S-adenosyl-L-methionine</keyword>
<dbReference type="EC" id="2.1.1.144" evidence="5"/>
<comment type="catalytic activity">
    <reaction evidence="5">
        <text>trans-aconitate + S-adenosyl-L-methionine = (E)-3-(methoxycarbonyl)pent-2-enedioate + S-adenosyl-L-homocysteine</text>
        <dbReference type="Rhea" id="RHEA:14969"/>
        <dbReference type="ChEBI" id="CHEBI:15708"/>
        <dbReference type="ChEBI" id="CHEBI:57470"/>
        <dbReference type="ChEBI" id="CHEBI:57856"/>
        <dbReference type="ChEBI" id="CHEBI:59789"/>
        <dbReference type="EC" id="2.1.1.144"/>
    </reaction>
</comment>
<dbReference type="STRING" id="1070870.SAMN05444351_0439"/>
<dbReference type="GO" id="GO:0030798">
    <property type="term" value="F:trans-aconitate 2-methyltransferase activity"/>
    <property type="evidence" value="ECO:0007669"/>
    <property type="project" value="UniProtKB-UniRule"/>
</dbReference>
<dbReference type="Pfam" id="PF13649">
    <property type="entry name" value="Methyltransf_25"/>
    <property type="match status" value="1"/>
</dbReference>
<dbReference type="Proteomes" id="UP000184471">
    <property type="component" value="Unassembled WGS sequence"/>
</dbReference>
<evidence type="ECO:0000256" key="5">
    <source>
        <dbReference type="HAMAP-Rule" id="MF_00560"/>
    </source>
</evidence>
<sequence>MRVVDARWDPDTYLRHAGERARPFADLLARVDATGPRAVVDLGCGEGALTASLAARWPAARVTGVDASPEMLAAAAAHAVDGRVAFERGDVRDWRPGGPVDVVVSNAVLHWVPGHAALLGRWAGWLAPGGRLAVQVPGNHRAPTHRLLADLCTSPSWSSRLAAAAPPADPVLDPAGYLDVLTGAGLAADVWETTYLHVLRGPDPVLSWVRGTVLLPVLARLDDEAAADLTAEYAAALRAAYPARADGTTVLPFRRVFLVGAATT</sequence>
<dbReference type="HAMAP" id="MF_00560">
    <property type="entry name" value="Tran_acon_Me_trans"/>
    <property type="match status" value="1"/>
</dbReference>
<reference evidence="7 8" key="1">
    <citation type="submission" date="2016-11" db="EMBL/GenBank/DDBJ databases">
        <authorList>
            <person name="Jaros S."/>
            <person name="Januszkiewicz K."/>
            <person name="Wedrychowicz H."/>
        </authorList>
    </citation>
    <scope>NUCLEOTIDE SEQUENCE [LARGE SCALE GENOMIC DNA]</scope>
    <source>
        <strain evidence="7 8">DSM 45408</strain>
    </source>
</reference>
<evidence type="ECO:0000259" key="6">
    <source>
        <dbReference type="Pfam" id="PF13649"/>
    </source>
</evidence>
<dbReference type="PANTHER" id="PTHR43861">
    <property type="entry name" value="TRANS-ACONITATE 2-METHYLTRANSFERASE-RELATED"/>
    <property type="match status" value="1"/>
</dbReference>